<feature type="region of interest" description="Disordered" evidence="1">
    <location>
        <begin position="562"/>
        <end position="583"/>
    </location>
</feature>
<sequence length="609" mass="68327">MTGSSLVLLVLIGFHSAWAIANSNIYPFDDGNLSNDQSHSNNRRESHDERATKIDQAISEMFECFNVSTAMSISVVKDGKVILSKGYGRTRVKGGEPVTSKTRFAVGSLTKAVTSILIMKWILQNENVELDTPIQKFYPEFRLADDLRTSHTSFRDLLAHRTGIGGDFFPLFWGFPKEVPRTELVKRMADIPASHQFRNKLHYNNYMYMVAANVLERLSGNQTWEEMVRDQLLVPLNMSSTGFFTEDNYDIPNFARSCAIVNDSFQDIPPELLLAVVQCGPAGSIYTNAEDMALWLKFLLSLGRGQDDEYIINPSAITGTWDPSMDFYNQLKCLPKDPVSHSTASYGLGWILGNYRGYQQIYHTGGITAYSARLWLFPDINAGIFLIVNGPQMRQASSKLGDSVMYYVADELIEKPRWFNISEICREASLLKLKEQVKPNGTSPAKSSNQTVLPTTYSPEIGSFVGIYSHDCFGTISIFKDSQDSDDQLRFEFGRFGKMQLTRVLNLTFQCEYYGHLAMFKSEKSLIPDSVTFLSDGMGGIEALQVSLGGVEPVRFKSVKESELTRRSRQGNRSDDSNTKGGARYHQASSNIILMAATFTIILSLSCFW</sequence>
<gene>
    <name evidence="4" type="ORF">PoB_003718000</name>
</gene>
<evidence type="ECO:0000313" key="4">
    <source>
        <dbReference type="EMBL" id="GFO10675.1"/>
    </source>
</evidence>
<proteinExistence type="predicted"/>
<dbReference type="Proteomes" id="UP000735302">
    <property type="component" value="Unassembled WGS sequence"/>
</dbReference>
<dbReference type="InterPro" id="IPR001466">
    <property type="entry name" value="Beta-lactam-related"/>
</dbReference>
<feature type="chain" id="PRO_5043909948" evidence="2">
    <location>
        <begin position="20"/>
        <end position="609"/>
    </location>
</feature>
<organism evidence="4 5">
    <name type="scientific">Plakobranchus ocellatus</name>
    <dbReference type="NCBI Taxonomy" id="259542"/>
    <lineage>
        <taxon>Eukaryota</taxon>
        <taxon>Metazoa</taxon>
        <taxon>Spiralia</taxon>
        <taxon>Lophotrochozoa</taxon>
        <taxon>Mollusca</taxon>
        <taxon>Gastropoda</taxon>
        <taxon>Heterobranchia</taxon>
        <taxon>Euthyneura</taxon>
        <taxon>Panpulmonata</taxon>
        <taxon>Sacoglossa</taxon>
        <taxon>Placobranchoidea</taxon>
        <taxon>Plakobranchidae</taxon>
        <taxon>Plakobranchus</taxon>
    </lineage>
</organism>
<dbReference type="PANTHER" id="PTHR46825">
    <property type="entry name" value="D-ALANYL-D-ALANINE-CARBOXYPEPTIDASE/ENDOPEPTIDASE AMPH"/>
    <property type="match status" value="1"/>
</dbReference>
<dbReference type="InterPro" id="IPR012338">
    <property type="entry name" value="Beta-lactam/transpept-like"/>
</dbReference>
<feature type="compositionally biased region" description="Basic and acidic residues" evidence="1">
    <location>
        <begin position="562"/>
        <end position="578"/>
    </location>
</feature>
<evidence type="ECO:0000259" key="3">
    <source>
        <dbReference type="Pfam" id="PF00144"/>
    </source>
</evidence>
<dbReference type="InterPro" id="IPR050491">
    <property type="entry name" value="AmpC-like"/>
</dbReference>
<reference evidence="4 5" key="1">
    <citation type="journal article" date="2021" name="Elife">
        <title>Chloroplast acquisition without the gene transfer in kleptoplastic sea slugs, Plakobranchus ocellatus.</title>
        <authorList>
            <person name="Maeda T."/>
            <person name="Takahashi S."/>
            <person name="Yoshida T."/>
            <person name="Shimamura S."/>
            <person name="Takaki Y."/>
            <person name="Nagai Y."/>
            <person name="Toyoda A."/>
            <person name="Suzuki Y."/>
            <person name="Arimoto A."/>
            <person name="Ishii H."/>
            <person name="Satoh N."/>
            <person name="Nishiyama T."/>
            <person name="Hasebe M."/>
            <person name="Maruyama T."/>
            <person name="Minagawa J."/>
            <person name="Obokata J."/>
            <person name="Shigenobu S."/>
        </authorList>
    </citation>
    <scope>NUCLEOTIDE SEQUENCE [LARGE SCALE GENOMIC DNA]</scope>
</reference>
<name>A0AAV4AQY0_9GAST</name>
<keyword evidence="2" id="KW-0732">Signal</keyword>
<keyword evidence="5" id="KW-1185">Reference proteome</keyword>
<dbReference type="SUPFAM" id="SSF56601">
    <property type="entry name" value="beta-lactamase/transpeptidase-like"/>
    <property type="match status" value="1"/>
</dbReference>
<protein>
    <submittedName>
        <fullName evidence="4">Penicillin-binding protein</fullName>
    </submittedName>
</protein>
<dbReference type="Gene3D" id="3.40.710.10">
    <property type="entry name" value="DD-peptidase/beta-lactamase superfamily"/>
    <property type="match status" value="1"/>
</dbReference>
<dbReference type="EMBL" id="BLXT01004186">
    <property type="protein sequence ID" value="GFO10675.1"/>
    <property type="molecule type" value="Genomic_DNA"/>
</dbReference>
<dbReference type="AlphaFoldDB" id="A0AAV4AQY0"/>
<evidence type="ECO:0000256" key="2">
    <source>
        <dbReference type="SAM" id="SignalP"/>
    </source>
</evidence>
<dbReference type="Pfam" id="PF00144">
    <property type="entry name" value="Beta-lactamase"/>
    <property type="match status" value="1"/>
</dbReference>
<dbReference type="PANTHER" id="PTHR46825:SF15">
    <property type="entry name" value="BETA-LACTAMASE-RELATED DOMAIN-CONTAINING PROTEIN"/>
    <property type="match status" value="1"/>
</dbReference>
<evidence type="ECO:0000313" key="5">
    <source>
        <dbReference type="Proteomes" id="UP000735302"/>
    </source>
</evidence>
<feature type="signal peptide" evidence="2">
    <location>
        <begin position="1"/>
        <end position="19"/>
    </location>
</feature>
<comment type="caution">
    <text evidence="4">The sequence shown here is derived from an EMBL/GenBank/DDBJ whole genome shotgun (WGS) entry which is preliminary data.</text>
</comment>
<feature type="domain" description="Beta-lactamase-related" evidence="3">
    <location>
        <begin position="70"/>
        <end position="393"/>
    </location>
</feature>
<evidence type="ECO:0000256" key="1">
    <source>
        <dbReference type="SAM" id="MobiDB-lite"/>
    </source>
</evidence>
<accession>A0AAV4AQY0</accession>